<dbReference type="InterPro" id="IPR036259">
    <property type="entry name" value="MFS_trans_sf"/>
</dbReference>
<evidence type="ECO:0000256" key="1">
    <source>
        <dbReference type="ARBA" id="ARBA00004651"/>
    </source>
</evidence>
<protein>
    <submittedName>
        <fullName evidence="8">DHA1 family inner membrane transport protein</fullName>
    </submittedName>
</protein>
<organism evidence="8 11">
    <name type="scientific">Acidovorax delafieldii</name>
    <name type="common">Pseudomonas delafieldii</name>
    <dbReference type="NCBI Taxonomy" id="47920"/>
    <lineage>
        <taxon>Bacteria</taxon>
        <taxon>Pseudomonadati</taxon>
        <taxon>Pseudomonadota</taxon>
        <taxon>Betaproteobacteria</taxon>
        <taxon>Burkholderiales</taxon>
        <taxon>Comamonadaceae</taxon>
        <taxon>Acidovorax</taxon>
    </lineage>
</organism>
<dbReference type="InterPro" id="IPR050189">
    <property type="entry name" value="MFS_Efflux_Transporters"/>
</dbReference>
<evidence type="ECO:0000256" key="3">
    <source>
        <dbReference type="ARBA" id="ARBA00022692"/>
    </source>
</evidence>
<evidence type="ECO:0000313" key="10">
    <source>
        <dbReference type="Proteomes" id="UP001249076"/>
    </source>
</evidence>
<feature type="transmembrane region" description="Helical" evidence="6">
    <location>
        <begin position="160"/>
        <end position="182"/>
    </location>
</feature>
<evidence type="ECO:0000256" key="4">
    <source>
        <dbReference type="ARBA" id="ARBA00022989"/>
    </source>
</evidence>
<dbReference type="GO" id="GO:0022857">
    <property type="term" value="F:transmembrane transporter activity"/>
    <property type="evidence" value="ECO:0007669"/>
    <property type="project" value="InterPro"/>
</dbReference>
<feature type="transmembrane region" description="Helical" evidence="6">
    <location>
        <begin position="336"/>
        <end position="357"/>
    </location>
</feature>
<dbReference type="PROSITE" id="PS50850">
    <property type="entry name" value="MFS"/>
    <property type="match status" value="1"/>
</dbReference>
<dbReference type="Proteomes" id="UP001249076">
    <property type="component" value="Unassembled WGS sequence"/>
</dbReference>
<dbReference type="EMBL" id="JAVDTL010000001">
    <property type="protein sequence ID" value="MDR6765852.1"/>
    <property type="molecule type" value="Genomic_DNA"/>
</dbReference>
<dbReference type="PRINTS" id="PR01035">
    <property type="entry name" value="TCRTETA"/>
</dbReference>
<keyword evidence="3 6" id="KW-0812">Transmembrane</keyword>
<feature type="transmembrane region" description="Helical" evidence="6">
    <location>
        <begin position="363"/>
        <end position="382"/>
    </location>
</feature>
<evidence type="ECO:0000313" key="8">
    <source>
        <dbReference type="EMBL" id="MDR6765852.1"/>
    </source>
</evidence>
<feature type="transmembrane region" description="Helical" evidence="6">
    <location>
        <begin position="128"/>
        <end position="154"/>
    </location>
</feature>
<feature type="transmembrane region" description="Helical" evidence="6">
    <location>
        <begin position="203"/>
        <end position="227"/>
    </location>
</feature>
<proteinExistence type="predicted"/>
<feature type="transmembrane region" description="Helical" evidence="6">
    <location>
        <begin position="36"/>
        <end position="58"/>
    </location>
</feature>
<evidence type="ECO:0000256" key="5">
    <source>
        <dbReference type="ARBA" id="ARBA00023136"/>
    </source>
</evidence>
<dbReference type="InterPro" id="IPR011701">
    <property type="entry name" value="MFS"/>
</dbReference>
<reference evidence="8 10" key="1">
    <citation type="submission" date="2023-07" db="EMBL/GenBank/DDBJ databases">
        <title>Sorghum-associated microbial communities from plants grown in Nebraska, USA.</title>
        <authorList>
            <person name="Schachtman D."/>
        </authorList>
    </citation>
    <scope>NUCLEOTIDE SEQUENCE</scope>
    <source>
        <strain evidence="9 10">BE105</strain>
        <strain evidence="8">BE69</strain>
    </source>
</reference>
<evidence type="ECO:0000259" key="7">
    <source>
        <dbReference type="PROSITE" id="PS50850"/>
    </source>
</evidence>
<dbReference type="RefSeq" id="WP_209816191.1">
    <property type="nucleotide sequence ID" value="NZ_JAVDTL010000001.1"/>
</dbReference>
<feature type="transmembrane region" description="Helical" evidence="6">
    <location>
        <begin position="95"/>
        <end position="116"/>
    </location>
</feature>
<comment type="caution">
    <text evidence="8">The sequence shown here is derived from an EMBL/GenBank/DDBJ whole genome shotgun (WGS) entry which is preliminary data.</text>
</comment>
<name>A0AAJ2BX33_ACIDE</name>
<keyword evidence="4 6" id="KW-1133">Transmembrane helix</keyword>
<dbReference type="Gene3D" id="1.20.1250.20">
    <property type="entry name" value="MFS general substrate transporter like domains"/>
    <property type="match status" value="2"/>
</dbReference>
<dbReference type="PANTHER" id="PTHR43124:SF8">
    <property type="entry name" value="INNER MEMBRANE TRANSPORT PROTEIN YDHP"/>
    <property type="match status" value="1"/>
</dbReference>
<gene>
    <name evidence="8" type="ORF">J2W88_001110</name>
    <name evidence="9" type="ORF">J2W93_001110</name>
</gene>
<feature type="transmembrane region" description="Helical" evidence="6">
    <location>
        <begin position="291"/>
        <end position="315"/>
    </location>
</feature>
<accession>A0AAJ2BX33</accession>
<keyword evidence="2" id="KW-1003">Cell membrane</keyword>
<feature type="transmembrane region" description="Helical" evidence="6">
    <location>
        <begin position="70"/>
        <end position="89"/>
    </location>
</feature>
<evidence type="ECO:0000313" key="9">
    <source>
        <dbReference type="EMBL" id="MDR6836289.1"/>
    </source>
</evidence>
<dbReference type="CDD" id="cd17324">
    <property type="entry name" value="MFS_NepI_like"/>
    <property type="match status" value="1"/>
</dbReference>
<sequence>MPIALLALTLSAFAIGTTEFVIVGLLPTVAADLSISIPSAGLLVSLYALGVAIGAPVLTALTGKLPRKALLLALMALFTAGNLLAWQAPRYETLVAARILTGLAHGVFFSIGSTIATGLVPREKAASAIAIMFTGLTVALVTGVPLGTFIGQHFGWRETFLAVSVLGVVAFIGSAVFVPSHIAHTPPASLAQQAQVLVEPRLLLVYAKTAIGYGGTFIPFTFLASILTDISGFSAAAVGWVMLVYGMSVAVGNLWGGKLADRLGPIPALRIIFALLAAVLLVLQLTAPHPWLAVCTVLLWGAVAFGNVPGLQVYVVKQAERFTPQAVDVASGLNIAAFNLGIAGAAWAGGLIVTHLGLQHTPWIGAVVVLVSLALTHWSGVLDRRSGIPVRASGPVPVGH</sequence>
<comment type="subcellular location">
    <subcellularLocation>
        <location evidence="1">Cell membrane</location>
        <topology evidence="1">Multi-pass membrane protein</topology>
    </subcellularLocation>
</comment>
<feature type="transmembrane region" description="Helical" evidence="6">
    <location>
        <begin position="233"/>
        <end position="255"/>
    </location>
</feature>
<dbReference type="AlphaFoldDB" id="A0AAJ2BX33"/>
<dbReference type="PANTHER" id="PTHR43124">
    <property type="entry name" value="PURINE EFFLUX PUMP PBUE"/>
    <property type="match status" value="1"/>
</dbReference>
<dbReference type="InterPro" id="IPR020846">
    <property type="entry name" value="MFS_dom"/>
</dbReference>
<keyword evidence="10" id="KW-1185">Reference proteome</keyword>
<dbReference type="InterPro" id="IPR001958">
    <property type="entry name" value="Tet-R_TetA/multi-R_MdtG-like"/>
</dbReference>
<feature type="transmembrane region" description="Helical" evidence="6">
    <location>
        <begin position="267"/>
        <end position="285"/>
    </location>
</feature>
<evidence type="ECO:0000313" key="11">
    <source>
        <dbReference type="Proteomes" id="UP001253458"/>
    </source>
</evidence>
<dbReference type="Pfam" id="PF07690">
    <property type="entry name" value="MFS_1"/>
    <property type="match status" value="1"/>
</dbReference>
<evidence type="ECO:0000256" key="2">
    <source>
        <dbReference type="ARBA" id="ARBA00022475"/>
    </source>
</evidence>
<keyword evidence="5 6" id="KW-0472">Membrane</keyword>
<evidence type="ECO:0000256" key="6">
    <source>
        <dbReference type="SAM" id="Phobius"/>
    </source>
</evidence>
<feature type="domain" description="Major facilitator superfamily (MFS) profile" evidence="7">
    <location>
        <begin position="4"/>
        <end position="384"/>
    </location>
</feature>
<dbReference type="Proteomes" id="UP001253458">
    <property type="component" value="Unassembled WGS sequence"/>
</dbReference>
<dbReference type="SUPFAM" id="SSF103473">
    <property type="entry name" value="MFS general substrate transporter"/>
    <property type="match status" value="1"/>
</dbReference>
<dbReference type="EMBL" id="JAVDTS010000001">
    <property type="protein sequence ID" value="MDR6836289.1"/>
    <property type="molecule type" value="Genomic_DNA"/>
</dbReference>
<dbReference type="GO" id="GO:0005886">
    <property type="term" value="C:plasma membrane"/>
    <property type="evidence" value="ECO:0007669"/>
    <property type="project" value="UniProtKB-SubCell"/>
</dbReference>